<dbReference type="AlphaFoldDB" id="A0A2K4ZPT8"/>
<proteinExistence type="predicted"/>
<name>A0A2K4ZPT8_9FIRM</name>
<keyword evidence="2" id="KW-1185">Reference proteome</keyword>
<reference evidence="1 2" key="1">
    <citation type="submission" date="2018-01" db="EMBL/GenBank/DDBJ databases">
        <authorList>
            <person name="Gaut B.S."/>
            <person name="Morton B.R."/>
            <person name="Clegg M.T."/>
            <person name="Duvall M.R."/>
        </authorList>
    </citation>
    <scope>NUCLEOTIDE SEQUENCE [LARGE SCALE GENOMIC DNA]</scope>
    <source>
        <strain evidence="1">GP69</strain>
    </source>
</reference>
<organism evidence="1 2">
    <name type="scientific">Acetatifactor muris</name>
    <dbReference type="NCBI Taxonomy" id="879566"/>
    <lineage>
        <taxon>Bacteria</taxon>
        <taxon>Bacillati</taxon>
        <taxon>Bacillota</taxon>
        <taxon>Clostridia</taxon>
        <taxon>Lachnospirales</taxon>
        <taxon>Lachnospiraceae</taxon>
        <taxon>Acetatifactor</taxon>
    </lineage>
</organism>
<evidence type="ECO:0000313" key="2">
    <source>
        <dbReference type="Proteomes" id="UP000236311"/>
    </source>
</evidence>
<evidence type="ECO:0000313" key="1">
    <source>
        <dbReference type="EMBL" id="SOY32480.1"/>
    </source>
</evidence>
<dbReference type="Proteomes" id="UP000236311">
    <property type="component" value="Unassembled WGS sequence"/>
</dbReference>
<protein>
    <submittedName>
        <fullName evidence="1">Uncharacterized protein</fullName>
    </submittedName>
</protein>
<sequence>MNVGDYITERTDGDLVMLCNQIYDWHETGILDQASLLSKILGESNERPEDIEDIILNISTERLEKVVLLLFGKRPYKFLNKISDK</sequence>
<dbReference type="EMBL" id="OFSM01000052">
    <property type="protein sequence ID" value="SOY32480.1"/>
    <property type="molecule type" value="Genomic_DNA"/>
</dbReference>
<accession>A0A2K4ZPT8</accession>
<gene>
    <name evidence="1" type="ORF">AMURIS_05245</name>
</gene>